<evidence type="ECO:0008006" key="4">
    <source>
        <dbReference type="Google" id="ProtNLM"/>
    </source>
</evidence>
<keyword evidence="1" id="KW-1133">Transmembrane helix</keyword>
<dbReference type="RefSeq" id="WP_126780263.1">
    <property type="nucleotide sequence ID" value="NZ_CAUQJP010000030.1"/>
</dbReference>
<dbReference type="GeneID" id="98568499"/>
<evidence type="ECO:0000313" key="3">
    <source>
        <dbReference type="Proteomes" id="UP000287239"/>
    </source>
</evidence>
<gene>
    <name evidence="2" type="ORF">CBF35_08955</name>
</gene>
<feature type="transmembrane region" description="Helical" evidence="1">
    <location>
        <begin position="12"/>
        <end position="29"/>
    </location>
</feature>
<protein>
    <recommendedName>
        <fullName evidence="4">DUF1146 domain-containing protein</fullName>
    </recommendedName>
</protein>
<keyword evidence="3" id="KW-1185">Reference proteome</keyword>
<accession>A0A429ZMU1</accession>
<comment type="caution">
    <text evidence="2">The sequence shown here is derived from an EMBL/GenBank/DDBJ whole genome shotgun (WGS) entry which is preliminary data.</text>
</comment>
<dbReference type="OrthoDB" id="1651016at2"/>
<evidence type="ECO:0000256" key="1">
    <source>
        <dbReference type="SAM" id="Phobius"/>
    </source>
</evidence>
<feature type="transmembrane region" description="Helical" evidence="1">
    <location>
        <begin position="41"/>
        <end position="63"/>
    </location>
</feature>
<dbReference type="Proteomes" id="UP000287239">
    <property type="component" value="Unassembled WGS sequence"/>
</dbReference>
<organism evidence="2 3">
    <name type="scientific">Vagococcus salmoninarum</name>
    <dbReference type="NCBI Taxonomy" id="2739"/>
    <lineage>
        <taxon>Bacteria</taxon>
        <taxon>Bacillati</taxon>
        <taxon>Bacillota</taxon>
        <taxon>Bacilli</taxon>
        <taxon>Lactobacillales</taxon>
        <taxon>Enterococcaceae</taxon>
        <taxon>Vagococcus</taxon>
    </lineage>
</organism>
<dbReference type="InterPro" id="IPR009526">
    <property type="entry name" value="DUF1146"/>
</dbReference>
<name>A0A429ZMU1_9ENTE</name>
<evidence type="ECO:0000313" key="2">
    <source>
        <dbReference type="EMBL" id="RST94988.1"/>
    </source>
</evidence>
<sequence>MSVYGVEALVRLTSHFAFIYLTFWAMQSFRTDTFFKRTNSIQIRMIFVLIAIAIGYTASSFFMECLELMRNFWLTMLR</sequence>
<dbReference type="AlphaFoldDB" id="A0A429ZMU1"/>
<keyword evidence="1" id="KW-0472">Membrane</keyword>
<dbReference type="EMBL" id="NGJU01000012">
    <property type="protein sequence ID" value="RST94988.1"/>
    <property type="molecule type" value="Genomic_DNA"/>
</dbReference>
<keyword evidence="1" id="KW-0812">Transmembrane</keyword>
<dbReference type="NCBIfam" id="TIGR02327">
    <property type="entry name" value="int_mem_ywzB"/>
    <property type="match status" value="1"/>
</dbReference>
<dbReference type="Pfam" id="PF06612">
    <property type="entry name" value="DUF1146"/>
    <property type="match status" value="1"/>
</dbReference>
<reference evidence="2 3" key="1">
    <citation type="submission" date="2017-05" db="EMBL/GenBank/DDBJ databases">
        <title>Vagococcus spp. assemblies.</title>
        <authorList>
            <person name="Gulvik C.A."/>
        </authorList>
    </citation>
    <scope>NUCLEOTIDE SEQUENCE [LARGE SCALE GENOMIC DNA]</scope>
    <source>
        <strain evidence="2 3">NCFB 2777</strain>
    </source>
</reference>
<proteinExistence type="predicted"/>